<keyword evidence="7" id="KW-1185">Reference proteome</keyword>
<dbReference type="SUPFAM" id="SSF55811">
    <property type="entry name" value="Nudix"/>
    <property type="match status" value="1"/>
</dbReference>
<evidence type="ECO:0000313" key="6">
    <source>
        <dbReference type="EMBL" id="WZP17333.1"/>
    </source>
</evidence>
<evidence type="ECO:0000256" key="2">
    <source>
        <dbReference type="ARBA" id="ARBA00005582"/>
    </source>
</evidence>
<dbReference type="PROSITE" id="PS00893">
    <property type="entry name" value="NUDIX_BOX"/>
    <property type="match status" value="1"/>
</dbReference>
<accession>A0ABZ2ZYR4</accession>
<dbReference type="RefSeq" id="WP_342024930.1">
    <property type="nucleotide sequence ID" value="NZ_CP151657.1"/>
</dbReference>
<dbReference type="PROSITE" id="PS51462">
    <property type="entry name" value="NUDIX"/>
    <property type="match status" value="1"/>
</dbReference>
<dbReference type="InterPro" id="IPR020084">
    <property type="entry name" value="NUDIX_hydrolase_CS"/>
</dbReference>
<protein>
    <submittedName>
        <fullName evidence="6">NUDIX hydrolase</fullName>
        <ecNumber evidence="6">3.6.-.-</ecNumber>
    </submittedName>
</protein>
<proteinExistence type="inferred from homology"/>
<dbReference type="InterPro" id="IPR020476">
    <property type="entry name" value="Nudix_hydrolase"/>
</dbReference>
<dbReference type="GO" id="GO:0016787">
    <property type="term" value="F:hydrolase activity"/>
    <property type="evidence" value="ECO:0007669"/>
    <property type="project" value="UniProtKB-KW"/>
</dbReference>
<dbReference type="InterPro" id="IPR015797">
    <property type="entry name" value="NUDIX_hydrolase-like_dom_sf"/>
</dbReference>
<evidence type="ECO:0000256" key="1">
    <source>
        <dbReference type="ARBA" id="ARBA00001946"/>
    </source>
</evidence>
<comment type="cofactor">
    <cofactor evidence="1">
        <name>Mg(2+)</name>
        <dbReference type="ChEBI" id="CHEBI:18420"/>
    </cofactor>
</comment>
<dbReference type="PRINTS" id="PR00502">
    <property type="entry name" value="NUDIXFAMILY"/>
</dbReference>
<dbReference type="Gene3D" id="3.90.79.10">
    <property type="entry name" value="Nucleoside Triphosphate Pyrophosphohydrolase"/>
    <property type="match status" value="1"/>
</dbReference>
<dbReference type="Proteomes" id="UP001448858">
    <property type="component" value="Chromosome"/>
</dbReference>
<evidence type="ECO:0000259" key="5">
    <source>
        <dbReference type="PROSITE" id="PS51462"/>
    </source>
</evidence>
<gene>
    <name evidence="6" type="ORF">AAE021_07180</name>
</gene>
<reference evidence="6 7" key="1">
    <citation type="submission" date="2024-04" db="EMBL/GenBank/DDBJ databases">
        <title>Arthrobacter sp. from Plains bison fecal sample.</title>
        <authorList>
            <person name="Ruzzini A."/>
        </authorList>
    </citation>
    <scope>NUCLEOTIDE SEQUENCE [LARGE SCALE GENOMIC DNA]</scope>
    <source>
        <strain evidence="6 7">EINP1</strain>
    </source>
</reference>
<dbReference type="CDD" id="cd04693">
    <property type="entry name" value="NUDIX_Hydrolase"/>
    <property type="match status" value="1"/>
</dbReference>
<sequence>MSSQSEWWDVVDADGAPIDATFRRGSGPWPLGCFYLVVAVCAQRADGAVLLTRRAASKDFAFGWEFPGGSALAGESSCDAASRELREETGLDVEPLKLIPMGRFVEDAALLDFYVARVTGNETLALQSTEVMAAEWVTPDEVIRRLNAGRMAEPWSARLHWLWSSTEQELRRAR</sequence>
<organism evidence="6 7">
    <name type="scientific">Arthrobacter citreus</name>
    <dbReference type="NCBI Taxonomy" id="1670"/>
    <lineage>
        <taxon>Bacteria</taxon>
        <taxon>Bacillati</taxon>
        <taxon>Actinomycetota</taxon>
        <taxon>Actinomycetes</taxon>
        <taxon>Micrococcales</taxon>
        <taxon>Micrococcaceae</taxon>
        <taxon>Arthrobacter</taxon>
    </lineage>
</organism>
<dbReference type="PANTHER" id="PTHR43046:SF14">
    <property type="entry name" value="MUTT_NUDIX FAMILY PROTEIN"/>
    <property type="match status" value="1"/>
</dbReference>
<dbReference type="Pfam" id="PF00293">
    <property type="entry name" value="NUDIX"/>
    <property type="match status" value="1"/>
</dbReference>
<evidence type="ECO:0000313" key="7">
    <source>
        <dbReference type="Proteomes" id="UP001448858"/>
    </source>
</evidence>
<keyword evidence="3 4" id="KW-0378">Hydrolase</keyword>
<dbReference type="PANTHER" id="PTHR43046">
    <property type="entry name" value="GDP-MANNOSE MANNOSYL HYDROLASE"/>
    <property type="match status" value="1"/>
</dbReference>
<dbReference type="EC" id="3.6.-.-" evidence="6"/>
<comment type="similarity">
    <text evidence="2 4">Belongs to the Nudix hydrolase family.</text>
</comment>
<evidence type="ECO:0000256" key="3">
    <source>
        <dbReference type="ARBA" id="ARBA00022801"/>
    </source>
</evidence>
<feature type="domain" description="Nudix hydrolase" evidence="5">
    <location>
        <begin position="28"/>
        <end position="159"/>
    </location>
</feature>
<dbReference type="InterPro" id="IPR000086">
    <property type="entry name" value="NUDIX_hydrolase_dom"/>
</dbReference>
<evidence type="ECO:0000256" key="4">
    <source>
        <dbReference type="RuleBase" id="RU003476"/>
    </source>
</evidence>
<dbReference type="EMBL" id="CP151657">
    <property type="protein sequence ID" value="WZP17333.1"/>
    <property type="molecule type" value="Genomic_DNA"/>
</dbReference>
<name>A0ABZ2ZYR4_9MICC</name>